<keyword evidence="3" id="KW-1185">Reference proteome</keyword>
<feature type="transmembrane region" description="Helical" evidence="1">
    <location>
        <begin position="21"/>
        <end position="42"/>
    </location>
</feature>
<name>A0ABS2MNJ8_9FIRM</name>
<dbReference type="Proteomes" id="UP000767854">
    <property type="component" value="Unassembled WGS sequence"/>
</dbReference>
<sequence>MRKICRKWFLRVREERGDFGMNAVIGIAIGLIVAAFVLLPGIRGFADTIVKDLQNWWDTGIASNLFPSN</sequence>
<evidence type="ECO:0000256" key="1">
    <source>
        <dbReference type="SAM" id="Phobius"/>
    </source>
</evidence>
<dbReference type="RefSeq" id="WP_204661865.1">
    <property type="nucleotide sequence ID" value="NZ_JAFBDT010000002.1"/>
</dbReference>
<organism evidence="2 3">
    <name type="scientific">Fusibacter tunisiensis</name>
    <dbReference type="NCBI Taxonomy" id="1008308"/>
    <lineage>
        <taxon>Bacteria</taxon>
        <taxon>Bacillati</taxon>
        <taxon>Bacillota</taxon>
        <taxon>Clostridia</taxon>
        <taxon>Eubacteriales</taxon>
        <taxon>Eubacteriales Family XII. Incertae Sedis</taxon>
        <taxon>Fusibacter</taxon>
    </lineage>
</organism>
<evidence type="ECO:0000313" key="2">
    <source>
        <dbReference type="EMBL" id="MBM7560978.1"/>
    </source>
</evidence>
<keyword evidence="1" id="KW-0812">Transmembrane</keyword>
<comment type="caution">
    <text evidence="2">The sequence shown here is derived from an EMBL/GenBank/DDBJ whole genome shotgun (WGS) entry which is preliminary data.</text>
</comment>
<evidence type="ECO:0000313" key="3">
    <source>
        <dbReference type="Proteomes" id="UP000767854"/>
    </source>
</evidence>
<dbReference type="EMBL" id="JAFBDT010000002">
    <property type="protein sequence ID" value="MBM7560978.1"/>
    <property type="molecule type" value="Genomic_DNA"/>
</dbReference>
<accession>A0ABS2MNJ8</accession>
<keyword evidence="1" id="KW-0472">Membrane</keyword>
<reference evidence="2 3" key="1">
    <citation type="submission" date="2021-01" db="EMBL/GenBank/DDBJ databases">
        <title>Genomic Encyclopedia of Type Strains, Phase IV (KMG-IV): sequencing the most valuable type-strain genomes for metagenomic binning, comparative biology and taxonomic classification.</title>
        <authorList>
            <person name="Goeker M."/>
        </authorList>
    </citation>
    <scope>NUCLEOTIDE SEQUENCE [LARGE SCALE GENOMIC DNA]</scope>
    <source>
        <strain evidence="2 3">DSM 24436</strain>
    </source>
</reference>
<protein>
    <submittedName>
        <fullName evidence="2">Uncharacterized protein</fullName>
    </submittedName>
</protein>
<keyword evidence="1" id="KW-1133">Transmembrane helix</keyword>
<proteinExistence type="predicted"/>
<gene>
    <name evidence="2" type="ORF">JOC49_000492</name>
</gene>